<dbReference type="InterPro" id="IPR002698">
    <property type="entry name" value="FTHF_cligase"/>
</dbReference>
<comment type="similarity">
    <text evidence="1 4">Belongs to the 5-formyltetrahydrofolate cyclo-ligase family.</text>
</comment>
<gene>
    <name evidence="6" type="ORF">Rumeso_00984</name>
</gene>
<proteinExistence type="inferred from homology"/>
<keyword evidence="6" id="KW-0436">Ligase</keyword>
<evidence type="ECO:0000313" key="7">
    <source>
        <dbReference type="Proteomes" id="UP000019666"/>
    </source>
</evidence>
<dbReference type="EC" id="6.3.3.2" evidence="4"/>
<dbReference type="GO" id="GO:0046872">
    <property type="term" value="F:metal ion binding"/>
    <property type="evidence" value="ECO:0007669"/>
    <property type="project" value="UniProtKB-KW"/>
</dbReference>
<dbReference type="Pfam" id="PF01812">
    <property type="entry name" value="5-FTHF_cyc-lig"/>
    <property type="match status" value="1"/>
</dbReference>
<dbReference type="OrthoDB" id="9801938at2"/>
<evidence type="ECO:0000256" key="3">
    <source>
        <dbReference type="ARBA" id="ARBA00022840"/>
    </source>
</evidence>
<dbReference type="PATRIC" id="fig|442562.3.peg.976"/>
<dbReference type="PANTHER" id="PTHR23407">
    <property type="entry name" value="ATPASE INHIBITOR/5-FORMYLTETRAHYDROFOLATE CYCLO-LIGASE"/>
    <property type="match status" value="1"/>
</dbReference>
<dbReference type="AlphaFoldDB" id="A0A017HSX9"/>
<keyword evidence="4" id="KW-0460">Magnesium</keyword>
<dbReference type="STRING" id="442562.Rumeso_00984"/>
<keyword evidence="3 4" id="KW-0067">ATP-binding</keyword>
<keyword evidence="4" id="KW-0479">Metal-binding</keyword>
<sequence length="223" mass="24293">MTSKDDEPEAPASSVCYLGEPTDPDPRDPQAVALWRRGERARLRAERMALSVEVRQAKAEALTRHLDTFVASRLGDLTGRVVSGYWPIKGELDLRPWMTALHERGAMLALPVVEVPGTPLIFRRWSPGLKMERGHWGIPVPPAESLQMTPEVSLAPVMGWDGEGYRLGYGGGYFDRTLASLSPVPLAIGVGVQAARISSIHPQPHDIALSAIVTEAGLQFARA</sequence>
<evidence type="ECO:0000256" key="5">
    <source>
        <dbReference type="SAM" id="MobiDB-lite"/>
    </source>
</evidence>
<dbReference type="HOGENOM" id="CLU_066245_0_1_5"/>
<dbReference type="GO" id="GO:0035999">
    <property type="term" value="P:tetrahydrofolate interconversion"/>
    <property type="evidence" value="ECO:0007669"/>
    <property type="project" value="TreeGrafter"/>
</dbReference>
<dbReference type="Gene3D" id="3.40.50.10420">
    <property type="entry name" value="NagB/RpiA/CoA transferase-like"/>
    <property type="match status" value="1"/>
</dbReference>
<dbReference type="SUPFAM" id="SSF100950">
    <property type="entry name" value="NagB/RpiA/CoA transferase-like"/>
    <property type="match status" value="1"/>
</dbReference>
<dbReference type="Proteomes" id="UP000019666">
    <property type="component" value="Unassembled WGS sequence"/>
</dbReference>
<dbReference type="NCBIfam" id="TIGR02727">
    <property type="entry name" value="MTHFS_bact"/>
    <property type="match status" value="1"/>
</dbReference>
<protein>
    <recommendedName>
        <fullName evidence="4">5-formyltetrahydrofolate cyclo-ligase</fullName>
        <ecNumber evidence="4">6.3.3.2</ecNumber>
    </recommendedName>
</protein>
<dbReference type="EMBL" id="AOSK01000029">
    <property type="protein sequence ID" value="EYD77435.1"/>
    <property type="molecule type" value="Genomic_DNA"/>
</dbReference>
<dbReference type="InterPro" id="IPR024185">
    <property type="entry name" value="FTHF_cligase-like_sf"/>
</dbReference>
<evidence type="ECO:0000256" key="1">
    <source>
        <dbReference type="ARBA" id="ARBA00010638"/>
    </source>
</evidence>
<feature type="region of interest" description="Disordered" evidence="5">
    <location>
        <begin position="1"/>
        <end position="28"/>
    </location>
</feature>
<evidence type="ECO:0000256" key="2">
    <source>
        <dbReference type="ARBA" id="ARBA00022741"/>
    </source>
</evidence>
<dbReference type="PANTHER" id="PTHR23407:SF1">
    <property type="entry name" value="5-FORMYLTETRAHYDROFOLATE CYCLO-LIGASE"/>
    <property type="match status" value="1"/>
</dbReference>
<name>A0A017HSX9_9RHOB</name>
<keyword evidence="2 4" id="KW-0547">Nucleotide-binding</keyword>
<comment type="cofactor">
    <cofactor evidence="4">
        <name>Mg(2+)</name>
        <dbReference type="ChEBI" id="CHEBI:18420"/>
    </cofactor>
</comment>
<accession>A0A017HSX9</accession>
<dbReference type="InterPro" id="IPR037171">
    <property type="entry name" value="NagB/RpiA_transferase-like"/>
</dbReference>
<comment type="catalytic activity">
    <reaction evidence="4">
        <text>(6S)-5-formyl-5,6,7,8-tetrahydrofolate + ATP = (6R)-5,10-methenyltetrahydrofolate + ADP + phosphate</text>
        <dbReference type="Rhea" id="RHEA:10488"/>
        <dbReference type="ChEBI" id="CHEBI:30616"/>
        <dbReference type="ChEBI" id="CHEBI:43474"/>
        <dbReference type="ChEBI" id="CHEBI:57455"/>
        <dbReference type="ChEBI" id="CHEBI:57457"/>
        <dbReference type="ChEBI" id="CHEBI:456216"/>
        <dbReference type="EC" id="6.3.3.2"/>
    </reaction>
</comment>
<dbReference type="GO" id="GO:0009396">
    <property type="term" value="P:folic acid-containing compound biosynthetic process"/>
    <property type="evidence" value="ECO:0007669"/>
    <property type="project" value="TreeGrafter"/>
</dbReference>
<organism evidence="6 7">
    <name type="scientific">Rubellimicrobium mesophilum DSM 19309</name>
    <dbReference type="NCBI Taxonomy" id="442562"/>
    <lineage>
        <taxon>Bacteria</taxon>
        <taxon>Pseudomonadati</taxon>
        <taxon>Pseudomonadota</taxon>
        <taxon>Alphaproteobacteria</taxon>
        <taxon>Rhodobacterales</taxon>
        <taxon>Roseobacteraceae</taxon>
        <taxon>Rubellimicrobium</taxon>
    </lineage>
</organism>
<dbReference type="RefSeq" id="WP_051521281.1">
    <property type="nucleotide sequence ID" value="NZ_KK088574.1"/>
</dbReference>
<dbReference type="GO" id="GO:0030272">
    <property type="term" value="F:5-formyltetrahydrofolate cyclo-ligase activity"/>
    <property type="evidence" value="ECO:0007669"/>
    <property type="project" value="UniProtKB-EC"/>
</dbReference>
<dbReference type="GO" id="GO:0005524">
    <property type="term" value="F:ATP binding"/>
    <property type="evidence" value="ECO:0007669"/>
    <property type="project" value="UniProtKB-KW"/>
</dbReference>
<evidence type="ECO:0000313" key="6">
    <source>
        <dbReference type="EMBL" id="EYD77435.1"/>
    </source>
</evidence>
<comment type="caution">
    <text evidence="6">The sequence shown here is derived from an EMBL/GenBank/DDBJ whole genome shotgun (WGS) entry which is preliminary data.</text>
</comment>
<reference evidence="6 7" key="1">
    <citation type="submission" date="2013-02" db="EMBL/GenBank/DDBJ databases">
        <authorList>
            <person name="Fiebig A."/>
            <person name="Goeker M."/>
            <person name="Klenk H.-P.P."/>
        </authorList>
    </citation>
    <scope>NUCLEOTIDE SEQUENCE [LARGE SCALE GENOMIC DNA]</scope>
    <source>
        <strain evidence="6 7">DSM 19309</strain>
    </source>
</reference>
<keyword evidence="7" id="KW-1185">Reference proteome</keyword>
<evidence type="ECO:0000256" key="4">
    <source>
        <dbReference type="RuleBase" id="RU361279"/>
    </source>
</evidence>